<evidence type="ECO:0000313" key="2">
    <source>
        <dbReference type="Proteomes" id="UP000199022"/>
    </source>
</evidence>
<evidence type="ECO:0000313" key="1">
    <source>
        <dbReference type="EMBL" id="SFD66554.1"/>
    </source>
</evidence>
<reference evidence="2" key="1">
    <citation type="submission" date="2016-10" db="EMBL/GenBank/DDBJ databases">
        <authorList>
            <person name="Varghese N."/>
            <person name="Submissions S."/>
        </authorList>
    </citation>
    <scope>NUCLEOTIDE SEQUENCE [LARGE SCALE GENOMIC DNA]</scope>
    <source>
        <strain evidence="2">DSM 45962</strain>
    </source>
</reference>
<dbReference type="Proteomes" id="UP000199022">
    <property type="component" value="Unassembled WGS sequence"/>
</dbReference>
<name>A0A1I1U777_9ACTN</name>
<protein>
    <submittedName>
        <fullName evidence="1">Uncharacterized protein</fullName>
    </submittedName>
</protein>
<accession>A0A1I1U777</accession>
<dbReference type="OrthoDB" id="3695428at2"/>
<dbReference type="EMBL" id="FOMD01000005">
    <property type="protein sequence ID" value="SFD66554.1"/>
    <property type="molecule type" value="Genomic_DNA"/>
</dbReference>
<sequence>MLDWAAYDPAKVERVAKILVREACGATGIDGSGGDLAQDLRHDGPDGLTIYEVKSFAKRLTSKQKRQIKASLARAVELHEPFSWVLVIPLDPTTAELDWFYKLKSEFSDVVLEWFGLDWLDGKVAGRESLISYVEGANYTLLRRALQAGAEREALATGNDYLARLNSLHDLGDTISPHWRLEVGDSPWGPATTLTAQREDAPTEDPVELTPRFRFPGEDPEAVEAHERLLRWFRLGGDVEIPGRFVEEVRVTAASEATQRLLGEPSRQVSQLRLISIPNNTGLPLRGTLVLERPGVTDTVSVPFAFTQRVGGHSGSTLTGTDDSGLLEGTLELVEEGEGTATGSLTLSLKPLASSYPHDALPGLRLVAFARSGDTLSLRRGPVPFMSCGAAGNAPEGIPELYQLVQALEVLQGHLGTLVPIPAELPTDQEARELLAMAAALSGTPGQLPYDGLSAPLTAGTIRAFLDSVPPGPGVIYAAPDSFTVTLDGHTYKVPGLALWSPSVDLTNRDELEALAAADNVEAVARFTCTEGKKVFMIRAADQLGPEYRPIVGLPSAG</sequence>
<keyword evidence="2" id="KW-1185">Reference proteome</keyword>
<dbReference type="RefSeq" id="WP_091563624.1">
    <property type="nucleotide sequence ID" value="NZ_BNAC01000001.1"/>
</dbReference>
<gene>
    <name evidence="1" type="ORF">SAMN05661030_3944</name>
</gene>
<dbReference type="AlphaFoldDB" id="A0A1I1U777"/>
<organism evidence="1 2">
    <name type="scientific">Klenkia taihuensis</name>
    <dbReference type="NCBI Taxonomy" id="1225127"/>
    <lineage>
        <taxon>Bacteria</taxon>
        <taxon>Bacillati</taxon>
        <taxon>Actinomycetota</taxon>
        <taxon>Actinomycetes</taxon>
        <taxon>Geodermatophilales</taxon>
        <taxon>Geodermatophilaceae</taxon>
        <taxon>Klenkia</taxon>
    </lineage>
</organism>
<proteinExistence type="predicted"/>